<accession>A0A9W4U8N9</accession>
<dbReference type="AlphaFoldDB" id="A0A9W4U8N9"/>
<organism evidence="1 2">
    <name type="scientific">Periconia digitata</name>
    <dbReference type="NCBI Taxonomy" id="1303443"/>
    <lineage>
        <taxon>Eukaryota</taxon>
        <taxon>Fungi</taxon>
        <taxon>Dikarya</taxon>
        <taxon>Ascomycota</taxon>
        <taxon>Pezizomycotina</taxon>
        <taxon>Dothideomycetes</taxon>
        <taxon>Pleosporomycetidae</taxon>
        <taxon>Pleosporales</taxon>
        <taxon>Massarineae</taxon>
        <taxon>Periconiaceae</taxon>
        <taxon>Periconia</taxon>
    </lineage>
</organism>
<evidence type="ECO:0000313" key="2">
    <source>
        <dbReference type="Proteomes" id="UP001152607"/>
    </source>
</evidence>
<sequence length="79" mass="9197">MRGTSIIFSTPPKEGFHAFAPVGGWRSSRRREMSWCYVLVVFRLSSLTRDSVETSSTFQRFDLFKTSFFQLDIHESKVL</sequence>
<dbReference type="Proteomes" id="UP001152607">
    <property type="component" value="Unassembled WGS sequence"/>
</dbReference>
<dbReference type="EMBL" id="CAOQHR010000003">
    <property type="protein sequence ID" value="CAI6331514.1"/>
    <property type="molecule type" value="Genomic_DNA"/>
</dbReference>
<proteinExistence type="predicted"/>
<gene>
    <name evidence="1" type="ORF">PDIGIT_LOCUS4539</name>
</gene>
<protein>
    <submittedName>
        <fullName evidence="1">Uncharacterized protein</fullName>
    </submittedName>
</protein>
<comment type="caution">
    <text evidence="1">The sequence shown here is derived from an EMBL/GenBank/DDBJ whole genome shotgun (WGS) entry which is preliminary data.</text>
</comment>
<reference evidence="1" key="1">
    <citation type="submission" date="2023-01" db="EMBL/GenBank/DDBJ databases">
        <authorList>
            <person name="Van Ghelder C."/>
            <person name="Rancurel C."/>
        </authorList>
    </citation>
    <scope>NUCLEOTIDE SEQUENCE</scope>
    <source>
        <strain evidence="1">CNCM I-4278</strain>
    </source>
</reference>
<keyword evidence="2" id="KW-1185">Reference proteome</keyword>
<name>A0A9W4U8N9_9PLEO</name>
<evidence type="ECO:0000313" key="1">
    <source>
        <dbReference type="EMBL" id="CAI6331514.1"/>
    </source>
</evidence>